<proteinExistence type="predicted"/>
<evidence type="ECO:0000313" key="1">
    <source>
        <dbReference type="EMBL" id="PWR22114.1"/>
    </source>
</evidence>
<gene>
    <name evidence="1" type="ORF">DKG75_09070</name>
</gene>
<dbReference type="InterPro" id="IPR011990">
    <property type="entry name" value="TPR-like_helical_dom_sf"/>
</dbReference>
<protein>
    <submittedName>
        <fullName evidence="1">Uncharacterized protein</fullName>
    </submittedName>
</protein>
<keyword evidence="2" id="KW-1185">Reference proteome</keyword>
<dbReference type="Gene3D" id="1.25.40.10">
    <property type="entry name" value="Tetratricopeptide repeat domain"/>
    <property type="match status" value="2"/>
</dbReference>
<comment type="caution">
    <text evidence="1">The sequence shown here is derived from an EMBL/GenBank/DDBJ whole genome shotgun (WGS) entry which is preliminary data.</text>
</comment>
<dbReference type="OrthoDB" id="7256125at2"/>
<dbReference type="EMBL" id="QGLF01000002">
    <property type="protein sequence ID" value="PWR22114.1"/>
    <property type="molecule type" value="Genomic_DNA"/>
</dbReference>
<sequence length="544" mass="54699">MVGFVLSLAGGPASILSLAGGPAFLLFLAGGPACLLFLAGGPAQAAVTAQQVIDAALLSATQIADANERGLVVSTIAEERAKAGDWAAVDRIVAGIEDVPVRDDALAQAALIAAGRGDVERAGALVARLSDEDGKGDAAASVATALVRQGSVSTGIAVARAIADAEQRFRALVDVARAMAVRRDPAAGRVLDDALQVLALVTDQALLGRLRQVAAQAATAMGDAARALAIADSIDDAARRLQVLRGAALGFARSGQTVGATAAADRALEHLAEAPDAREQAFILLDVGIALGLVGDADRARQAFAGAVEAVRGLTPETVGEIEGLVPGAAIAAGLNGFGIEAARGLPDIVVRDLALRGAVIALVEAKKLAEAQSIAGEIQDGQIRDAALQALAAGAAEARDIPLANAAVEAIAGQQARQSATGAVAETLARIGDVPAAFDALKRMAESPEREDVALELASIFAERGNVEAVKQAVADVQSTENREIGAANVALAELAAGNLPGALEAARGLTEPTLRALVFARIATATGDIVLDAPALLPSPAE</sequence>
<evidence type="ECO:0000313" key="2">
    <source>
        <dbReference type="Proteomes" id="UP000246077"/>
    </source>
</evidence>
<reference evidence="2" key="1">
    <citation type="submission" date="2018-05" db="EMBL/GenBank/DDBJ databases">
        <title>Zavarzinia sp. HR-AS.</title>
        <authorList>
            <person name="Lee Y."/>
            <person name="Jeon C.O."/>
        </authorList>
    </citation>
    <scope>NUCLEOTIDE SEQUENCE [LARGE SCALE GENOMIC DNA]</scope>
    <source>
        <strain evidence="2">DSM 1231</strain>
    </source>
</reference>
<dbReference type="AlphaFoldDB" id="A0A317E755"/>
<accession>A0A317E755</accession>
<dbReference type="RefSeq" id="WP_109920759.1">
    <property type="nucleotide sequence ID" value="NZ_QGLF01000002.1"/>
</dbReference>
<organism evidence="1 2">
    <name type="scientific">Zavarzinia compransoris</name>
    <dbReference type="NCBI Taxonomy" id="1264899"/>
    <lineage>
        <taxon>Bacteria</taxon>
        <taxon>Pseudomonadati</taxon>
        <taxon>Pseudomonadota</taxon>
        <taxon>Alphaproteobacteria</taxon>
        <taxon>Rhodospirillales</taxon>
        <taxon>Zavarziniaceae</taxon>
        <taxon>Zavarzinia</taxon>
    </lineage>
</organism>
<dbReference type="Proteomes" id="UP000246077">
    <property type="component" value="Unassembled WGS sequence"/>
</dbReference>
<name>A0A317E755_9PROT</name>